<protein>
    <recommendedName>
        <fullName evidence="3">Zinc dependent phospholipase C</fullName>
    </recommendedName>
</protein>
<evidence type="ECO:0000313" key="1">
    <source>
        <dbReference type="EMBL" id="MBP1924645.1"/>
    </source>
</evidence>
<evidence type="ECO:0008006" key="3">
    <source>
        <dbReference type="Google" id="ProtNLM"/>
    </source>
</evidence>
<gene>
    <name evidence="1" type="ORF">J2Z76_000498</name>
</gene>
<accession>A0ABS4GB66</accession>
<dbReference type="EMBL" id="JAGGKS010000001">
    <property type="protein sequence ID" value="MBP1924645.1"/>
    <property type="molecule type" value="Genomic_DNA"/>
</dbReference>
<evidence type="ECO:0000313" key="2">
    <source>
        <dbReference type="Proteomes" id="UP001519342"/>
    </source>
</evidence>
<name>A0ABS4GB66_9FIRM</name>
<proteinExistence type="predicted"/>
<comment type="caution">
    <text evidence="1">The sequence shown here is derived from an EMBL/GenBank/DDBJ whole genome shotgun (WGS) entry which is preliminary data.</text>
</comment>
<reference evidence="1 2" key="1">
    <citation type="submission" date="2021-03" db="EMBL/GenBank/DDBJ databases">
        <title>Genomic Encyclopedia of Type Strains, Phase IV (KMG-IV): sequencing the most valuable type-strain genomes for metagenomic binning, comparative biology and taxonomic classification.</title>
        <authorList>
            <person name="Goeker M."/>
        </authorList>
    </citation>
    <scope>NUCLEOTIDE SEQUENCE [LARGE SCALE GENOMIC DNA]</scope>
    <source>
        <strain evidence="1 2">DSM 24004</strain>
    </source>
</reference>
<organism evidence="1 2">
    <name type="scientific">Sedimentibacter acidaminivorans</name>
    <dbReference type="NCBI Taxonomy" id="913099"/>
    <lineage>
        <taxon>Bacteria</taxon>
        <taxon>Bacillati</taxon>
        <taxon>Bacillota</taxon>
        <taxon>Tissierellia</taxon>
        <taxon>Sedimentibacter</taxon>
    </lineage>
</organism>
<keyword evidence="2" id="KW-1185">Reference proteome</keyword>
<sequence length="198" mass="23447">MPPISTHMHFGKIFIENSEDEIDILSFILGIVSPDTFSDDDTFEEFHCLDEDGNIDVREFYEKFDLKKLNLQQKSFVLGYYSHIWFDEYYKFNASRLTVHNCRDIPDEELGIAVKNTLKHYDIKAVGNYYSSIIFNIDDYKFSIGLKEVKHISVNRAKEILKEYFEELTPEKIYTELIEEVEYMNFIRKSCSKIIKSL</sequence>
<dbReference type="Proteomes" id="UP001519342">
    <property type="component" value="Unassembled WGS sequence"/>
</dbReference>
<dbReference type="RefSeq" id="WP_209510393.1">
    <property type="nucleotide sequence ID" value="NZ_JAGGKS010000001.1"/>
</dbReference>